<accession>A0A0V1HTR6</accession>
<evidence type="ECO:0000256" key="1">
    <source>
        <dbReference type="SAM" id="Phobius"/>
    </source>
</evidence>
<keyword evidence="1" id="KW-1133">Transmembrane helix</keyword>
<gene>
    <name evidence="2" type="ORF">T11_14670</name>
</gene>
<feature type="transmembrane region" description="Helical" evidence="1">
    <location>
        <begin position="43"/>
        <end position="61"/>
    </location>
</feature>
<evidence type="ECO:0000313" key="3">
    <source>
        <dbReference type="Proteomes" id="UP000055024"/>
    </source>
</evidence>
<name>A0A0V1HTR6_9BILA</name>
<dbReference type="EMBL" id="JYDP01000027">
    <property type="protein sequence ID" value="KRZ14123.1"/>
    <property type="molecule type" value="Genomic_DNA"/>
</dbReference>
<keyword evidence="1" id="KW-0472">Membrane</keyword>
<sequence>MKDKSGDFSCELRVVKIAVLVTSMSDQKGCNVMIWTNLDINSVIFGVFVMSLILAASQLILQTLCNRLCEQYSIHTLTRNC</sequence>
<comment type="caution">
    <text evidence="2">The sequence shown here is derived from an EMBL/GenBank/DDBJ whole genome shotgun (WGS) entry which is preliminary data.</text>
</comment>
<dbReference type="Proteomes" id="UP000055024">
    <property type="component" value="Unassembled WGS sequence"/>
</dbReference>
<protein>
    <submittedName>
        <fullName evidence="2">Uncharacterized protein</fullName>
    </submittedName>
</protein>
<keyword evidence="1" id="KW-0812">Transmembrane</keyword>
<evidence type="ECO:0000313" key="2">
    <source>
        <dbReference type="EMBL" id="KRZ14123.1"/>
    </source>
</evidence>
<organism evidence="2 3">
    <name type="scientific">Trichinella zimbabwensis</name>
    <dbReference type="NCBI Taxonomy" id="268475"/>
    <lineage>
        <taxon>Eukaryota</taxon>
        <taxon>Metazoa</taxon>
        <taxon>Ecdysozoa</taxon>
        <taxon>Nematoda</taxon>
        <taxon>Enoplea</taxon>
        <taxon>Dorylaimia</taxon>
        <taxon>Trichinellida</taxon>
        <taxon>Trichinellidae</taxon>
        <taxon>Trichinella</taxon>
    </lineage>
</organism>
<reference evidence="2 3" key="1">
    <citation type="submission" date="2015-01" db="EMBL/GenBank/DDBJ databases">
        <title>Evolution of Trichinella species and genotypes.</title>
        <authorList>
            <person name="Korhonen P.K."/>
            <person name="Edoardo P."/>
            <person name="Giuseppe L.R."/>
            <person name="Gasser R.B."/>
        </authorList>
    </citation>
    <scope>NUCLEOTIDE SEQUENCE [LARGE SCALE GENOMIC DNA]</scope>
    <source>
        <strain evidence="2">ISS1029</strain>
    </source>
</reference>
<proteinExistence type="predicted"/>
<keyword evidence="3" id="KW-1185">Reference proteome</keyword>
<dbReference type="AlphaFoldDB" id="A0A0V1HTR6"/>